<evidence type="ECO:0000313" key="3">
    <source>
        <dbReference type="Proteomes" id="UP000694564"/>
    </source>
</evidence>
<dbReference type="CDD" id="cd23806">
    <property type="entry name" value="UBCc_UBE2U"/>
    <property type="match status" value="1"/>
</dbReference>
<reference evidence="2" key="1">
    <citation type="submission" date="2020-06" db="EMBL/GenBank/DDBJ databases">
        <authorList>
            <consortium name="Wellcome Sanger Institute Data Sharing"/>
        </authorList>
    </citation>
    <scope>NUCLEOTIDE SEQUENCE [LARGE SCALE GENOMIC DNA]</scope>
</reference>
<organism evidence="2 3">
    <name type="scientific">Sciurus vulgaris</name>
    <name type="common">Eurasian red squirrel</name>
    <dbReference type="NCBI Taxonomy" id="55149"/>
    <lineage>
        <taxon>Eukaryota</taxon>
        <taxon>Metazoa</taxon>
        <taxon>Chordata</taxon>
        <taxon>Craniata</taxon>
        <taxon>Vertebrata</taxon>
        <taxon>Euteleostomi</taxon>
        <taxon>Mammalia</taxon>
        <taxon>Eutheria</taxon>
        <taxon>Euarchontoglires</taxon>
        <taxon>Glires</taxon>
        <taxon>Rodentia</taxon>
        <taxon>Sciuromorpha</taxon>
        <taxon>Sciuridae</taxon>
        <taxon>Sciurinae</taxon>
        <taxon>Sciurini</taxon>
        <taxon>Sciurus</taxon>
    </lineage>
</organism>
<reference evidence="2" key="2">
    <citation type="submission" date="2025-08" db="UniProtKB">
        <authorList>
            <consortium name="Ensembl"/>
        </authorList>
    </citation>
    <scope>IDENTIFICATION</scope>
</reference>
<dbReference type="GeneTree" id="ENSGT00940000162256"/>
<evidence type="ECO:0000313" key="2">
    <source>
        <dbReference type="Ensembl" id="ENSSVLP00005010403.1"/>
    </source>
</evidence>
<dbReference type="PANTHER" id="PTHR24067">
    <property type="entry name" value="UBIQUITIN-CONJUGATING ENZYME E2"/>
    <property type="match status" value="1"/>
</dbReference>
<dbReference type="InterPro" id="IPR050113">
    <property type="entry name" value="Ub_conjugating_enzyme"/>
</dbReference>
<dbReference type="InterPro" id="IPR000608">
    <property type="entry name" value="UBC"/>
</dbReference>
<proteinExistence type="predicted"/>
<dbReference type="PROSITE" id="PS50127">
    <property type="entry name" value="UBC_2"/>
    <property type="match status" value="1"/>
</dbReference>
<dbReference type="InterPro" id="IPR016135">
    <property type="entry name" value="UBQ-conjugating_enzyme/RWD"/>
</dbReference>
<feature type="domain" description="UBC core" evidence="1">
    <location>
        <begin position="1"/>
        <end position="149"/>
    </location>
</feature>
<dbReference type="Proteomes" id="UP000694564">
    <property type="component" value="Chromosome 1"/>
</dbReference>
<dbReference type="Gene3D" id="3.10.110.10">
    <property type="entry name" value="Ubiquitin Conjugating Enzyme"/>
    <property type="match status" value="1"/>
</dbReference>
<dbReference type="SUPFAM" id="SSF54495">
    <property type="entry name" value="UBC-like"/>
    <property type="match status" value="1"/>
</dbReference>
<dbReference type="Ensembl" id="ENSSVLT00005011511.1">
    <property type="protein sequence ID" value="ENSSVLP00005010403.1"/>
    <property type="gene ID" value="ENSSVLG00005008279.1"/>
</dbReference>
<reference evidence="2" key="3">
    <citation type="submission" date="2025-09" db="UniProtKB">
        <authorList>
            <consortium name="Ensembl"/>
        </authorList>
    </citation>
    <scope>IDENTIFICATION</scope>
</reference>
<accession>A0A8D2B393</accession>
<keyword evidence="3" id="KW-1185">Reference proteome</keyword>
<dbReference type="AlphaFoldDB" id="A0A8D2B393"/>
<name>A0A8D2B393_SCIVU</name>
<protein>
    <recommendedName>
        <fullName evidence="1">UBC core domain-containing protein</fullName>
    </recommendedName>
</protein>
<dbReference type="SMART" id="SM00212">
    <property type="entry name" value="UBCc"/>
    <property type="match status" value="1"/>
</dbReference>
<dbReference type="OrthoDB" id="9978460at2759"/>
<sequence>NSMKEYYLFHTDIVGKRDGITAFPVSDDMLKWQAEIEGLQNSSWHGLVFQLTIDFTLEYNLAPPVVKFTTIPFHPNVDPYTAQPCIDFLNDPKKWNTSYTLSSILLALQVMLSYPVLENPVNLQAAQMLIKDESMYRKIVRRLFLGPLQLEDDSLQLPQDQDKLVRSVKSISFNDYYKTWSTIATSKATEYYRIPLLQDPHFIGQYYKWKKTDLQHPKEWKLK</sequence>
<dbReference type="Pfam" id="PF00179">
    <property type="entry name" value="UQ_con"/>
    <property type="match status" value="1"/>
</dbReference>
<evidence type="ECO:0000259" key="1">
    <source>
        <dbReference type="PROSITE" id="PS50127"/>
    </source>
</evidence>